<name>G2QWY5_THETT</name>
<dbReference type="EMBL" id="CP003009">
    <property type="protein sequence ID" value="AEO63951.1"/>
    <property type="molecule type" value="Genomic_DNA"/>
</dbReference>
<organism evidence="1 2">
    <name type="scientific">Thermothielavioides terrestris (strain ATCC 38088 / NRRL 8126)</name>
    <name type="common">Thielavia terrestris</name>
    <dbReference type="NCBI Taxonomy" id="578455"/>
    <lineage>
        <taxon>Eukaryota</taxon>
        <taxon>Fungi</taxon>
        <taxon>Dikarya</taxon>
        <taxon>Ascomycota</taxon>
        <taxon>Pezizomycotina</taxon>
        <taxon>Sordariomycetes</taxon>
        <taxon>Sordariomycetidae</taxon>
        <taxon>Sordariales</taxon>
        <taxon>Chaetomiaceae</taxon>
        <taxon>Thermothielavioides</taxon>
        <taxon>Thermothielavioides terrestris</taxon>
    </lineage>
</organism>
<dbReference type="GeneID" id="11519163"/>
<proteinExistence type="predicted"/>
<protein>
    <submittedName>
        <fullName evidence="1">Uncharacterized protein</fullName>
    </submittedName>
</protein>
<feature type="non-terminal residue" evidence="1">
    <location>
        <position position="63"/>
    </location>
</feature>
<dbReference type="HOGENOM" id="CLU_190357_0_0_1"/>
<sequence>FKDFYRIKLILNYIYCNPNKLKTIDNIVFKIYYKAYIYCLKVHQHPNNYYSAIIVPKPEEEFK</sequence>
<feature type="non-terminal residue" evidence="1">
    <location>
        <position position="1"/>
    </location>
</feature>
<dbReference type="Proteomes" id="UP000008181">
    <property type="component" value="Chromosome 1"/>
</dbReference>
<keyword evidence="2" id="KW-1185">Reference proteome</keyword>
<dbReference type="RefSeq" id="XP_003650287.1">
    <property type="nucleotide sequence ID" value="XM_003650239.1"/>
</dbReference>
<dbReference type="AlphaFoldDB" id="G2QWY5"/>
<reference evidence="1 2" key="1">
    <citation type="journal article" date="2011" name="Nat. Biotechnol.">
        <title>Comparative genomic analysis of the thermophilic biomass-degrading fungi Myceliophthora thermophila and Thielavia terrestris.</title>
        <authorList>
            <person name="Berka R.M."/>
            <person name="Grigoriev I.V."/>
            <person name="Otillar R."/>
            <person name="Salamov A."/>
            <person name="Grimwood J."/>
            <person name="Reid I."/>
            <person name="Ishmael N."/>
            <person name="John T."/>
            <person name="Darmond C."/>
            <person name="Moisan M.-C."/>
            <person name="Henrissat B."/>
            <person name="Coutinho P.M."/>
            <person name="Lombard V."/>
            <person name="Natvig D.O."/>
            <person name="Lindquist E."/>
            <person name="Schmutz J."/>
            <person name="Lucas S."/>
            <person name="Harris P."/>
            <person name="Powlowski J."/>
            <person name="Bellemare A."/>
            <person name="Taylor D."/>
            <person name="Butler G."/>
            <person name="de Vries R.P."/>
            <person name="Allijn I.E."/>
            <person name="van den Brink J."/>
            <person name="Ushinsky S."/>
            <person name="Storms R."/>
            <person name="Powell A.J."/>
            <person name="Paulsen I.T."/>
            <person name="Elbourne L.D.H."/>
            <person name="Baker S.E."/>
            <person name="Magnuson J."/>
            <person name="LaBoissiere S."/>
            <person name="Clutterbuck A.J."/>
            <person name="Martinez D."/>
            <person name="Wogulis M."/>
            <person name="de Leon A.L."/>
            <person name="Rey M.W."/>
            <person name="Tsang A."/>
        </authorList>
    </citation>
    <scope>NUCLEOTIDE SEQUENCE [LARGE SCALE GENOMIC DNA]</scope>
    <source>
        <strain evidence="2">ATCC 38088 / NRRL 8126</strain>
    </source>
</reference>
<accession>G2QWY5</accession>
<evidence type="ECO:0000313" key="1">
    <source>
        <dbReference type="EMBL" id="AEO63951.1"/>
    </source>
</evidence>
<gene>
    <name evidence="1" type="ORF">THITE_20354</name>
</gene>
<dbReference type="KEGG" id="ttt:THITE_20354"/>
<evidence type="ECO:0000313" key="2">
    <source>
        <dbReference type="Proteomes" id="UP000008181"/>
    </source>
</evidence>